<gene>
    <name evidence="1" type="ORF">METZ01_LOCUS233375</name>
</gene>
<dbReference type="AlphaFoldDB" id="A0A382H247"/>
<evidence type="ECO:0000313" key="1">
    <source>
        <dbReference type="EMBL" id="SVB80521.1"/>
    </source>
</evidence>
<organism evidence="1">
    <name type="scientific">marine metagenome</name>
    <dbReference type="NCBI Taxonomy" id="408172"/>
    <lineage>
        <taxon>unclassified sequences</taxon>
        <taxon>metagenomes</taxon>
        <taxon>ecological metagenomes</taxon>
    </lineage>
</organism>
<proteinExistence type="predicted"/>
<sequence>VHVVELLGCLRDEGHPVRSLVLEQPLYRRRCHLSTGPDQLAGRFQFLQTEMAGQGQGVPPLPGHDDAAFPRDDGAQLPVDDQARARRHLLGVGPSGVVQRLRHVSAAPVHARDSRVTRRGGRDRRRQQVATLLGRDPAACPPGHDHAGDLHLRRQLPELLLASGHDEERASLHAARWTHVLRLDPGPADESIDGGHHYVGGADDRHLRAVAASPGAGHPAGRRQRL</sequence>
<feature type="non-terminal residue" evidence="1">
    <location>
        <position position="1"/>
    </location>
</feature>
<feature type="non-terminal residue" evidence="1">
    <location>
        <position position="226"/>
    </location>
</feature>
<protein>
    <submittedName>
        <fullName evidence="1">Uncharacterized protein</fullName>
    </submittedName>
</protein>
<name>A0A382H247_9ZZZZ</name>
<accession>A0A382H247</accession>
<dbReference type="EMBL" id="UINC01058357">
    <property type="protein sequence ID" value="SVB80521.1"/>
    <property type="molecule type" value="Genomic_DNA"/>
</dbReference>
<reference evidence="1" key="1">
    <citation type="submission" date="2018-05" db="EMBL/GenBank/DDBJ databases">
        <authorList>
            <person name="Lanie J.A."/>
            <person name="Ng W.-L."/>
            <person name="Kazmierczak K.M."/>
            <person name="Andrzejewski T.M."/>
            <person name="Davidsen T.M."/>
            <person name="Wayne K.J."/>
            <person name="Tettelin H."/>
            <person name="Glass J.I."/>
            <person name="Rusch D."/>
            <person name="Podicherti R."/>
            <person name="Tsui H.-C.T."/>
            <person name="Winkler M.E."/>
        </authorList>
    </citation>
    <scope>NUCLEOTIDE SEQUENCE</scope>
</reference>